<evidence type="ECO:0000256" key="1">
    <source>
        <dbReference type="SAM" id="MobiDB-lite"/>
    </source>
</evidence>
<evidence type="ECO:0000313" key="3">
    <source>
        <dbReference type="Proteomes" id="UP000000757"/>
    </source>
</evidence>
<protein>
    <submittedName>
        <fullName evidence="2">Uncharacterized protein</fullName>
    </submittedName>
</protein>
<gene>
    <name evidence="2" type="ordered locus">MSMEG_6721</name>
</gene>
<accession>A0R6Z1</accession>
<dbReference type="KEGG" id="msm:MSMEG_6721"/>
<dbReference type="AlphaFoldDB" id="A0R6Z1"/>
<feature type="compositionally biased region" description="Polar residues" evidence="1">
    <location>
        <begin position="1"/>
        <end position="12"/>
    </location>
</feature>
<dbReference type="STRING" id="246196.MSMEG_6721"/>
<dbReference type="Proteomes" id="UP000000757">
    <property type="component" value="Chromosome"/>
</dbReference>
<organism evidence="2 3">
    <name type="scientific">Mycolicibacterium smegmatis (strain ATCC 700084 / mc(2)155)</name>
    <name type="common">Mycobacterium smegmatis</name>
    <dbReference type="NCBI Taxonomy" id="246196"/>
    <lineage>
        <taxon>Bacteria</taxon>
        <taxon>Bacillati</taxon>
        <taxon>Actinomycetota</taxon>
        <taxon>Actinomycetes</taxon>
        <taxon>Mycobacteriales</taxon>
        <taxon>Mycobacteriaceae</taxon>
        <taxon>Mycolicibacterium</taxon>
    </lineage>
</organism>
<reference evidence="2 3" key="1">
    <citation type="submission" date="2006-10" db="EMBL/GenBank/DDBJ databases">
        <authorList>
            <person name="Fleischmann R.D."/>
            <person name="Dodson R.J."/>
            <person name="Haft D.H."/>
            <person name="Merkel J.S."/>
            <person name="Nelson W.C."/>
            <person name="Fraser C.M."/>
        </authorList>
    </citation>
    <scope>NUCLEOTIDE SEQUENCE [LARGE SCALE GENOMIC DNA]</scope>
    <source>
        <strain evidence="3">ATCC 700084 / mc(2)155</strain>
    </source>
</reference>
<proteinExistence type="predicted"/>
<name>A0R6Z1_MYCS2</name>
<sequence length="39" mass="4409">MRGRSRTTTQRPWSMAFPSSAVKHSKRSATLAMRHPPQA</sequence>
<keyword evidence="3" id="KW-1185">Reference proteome</keyword>
<evidence type="ECO:0000313" key="2">
    <source>
        <dbReference type="EMBL" id="ABK73426.1"/>
    </source>
</evidence>
<feature type="region of interest" description="Disordered" evidence="1">
    <location>
        <begin position="1"/>
        <end position="39"/>
    </location>
</feature>
<dbReference type="EMBL" id="CP000480">
    <property type="protein sequence ID" value="ABK73426.1"/>
    <property type="molecule type" value="Genomic_DNA"/>
</dbReference>